<reference evidence="1 3" key="1">
    <citation type="submission" date="2017-05" db="EMBL/GenBank/DDBJ databases">
        <title>Genome sequence of Pediococcus pentosaceus strain SRCM100892.</title>
        <authorList>
            <person name="Cho S.H."/>
        </authorList>
    </citation>
    <scope>NUCLEOTIDE SEQUENCE [LARGE SCALE GENOMIC DNA]</scope>
    <source>
        <strain evidence="1 3">SRCM100892</strain>
    </source>
</reference>
<dbReference type="RefSeq" id="WP_094104451.1">
    <property type="nucleotide sequence ID" value="NZ_CP137627.1"/>
</dbReference>
<accession>A0A1Y0VV49</accession>
<dbReference type="Proteomes" id="UP000743107">
    <property type="component" value="Unassembled WGS sequence"/>
</dbReference>
<evidence type="ECO:0000313" key="1">
    <source>
        <dbReference type="EMBL" id="ARW19699.1"/>
    </source>
</evidence>
<evidence type="ECO:0000313" key="2">
    <source>
        <dbReference type="EMBL" id="MBF7127607.1"/>
    </source>
</evidence>
<dbReference type="Proteomes" id="UP000196118">
    <property type="component" value="Chromosome"/>
</dbReference>
<dbReference type="EMBL" id="JADOFV010000004">
    <property type="protein sequence ID" value="MBF7127607.1"/>
    <property type="molecule type" value="Genomic_DNA"/>
</dbReference>
<evidence type="ECO:0000313" key="3">
    <source>
        <dbReference type="Proteomes" id="UP000196118"/>
    </source>
</evidence>
<name>A0A1Y0VV49_PEDPE</name>
<sequence>MNFKNLTSEERIVANFINEAFEERNQNMISTIVWINNHTNYLVNQRPDVHRAMNNLTNRQFNHVISEILLPF</sequence>
<dbReference type="AlphaFoldDB" id="A0A1Y0VV49"/>
<gene>
    <name evidence="2" type="ORF">ITQ97_07300</name>
    <name evidence="1" type="ORF">S100892_01126</name>
</gene>
<protein>
    <submittedName>
        <fullName evidence="1">Uncharacterized protein</fullName>
    </submittedName>
</protein>
<proteinExistence type="predicted"/>
<reference evidence="2" key="2">
    <citation type="submission" date="2020-11" db="EMBL/GenBank/DDBJ databases">
        <title>Antibiotic susceptibility profiles of Pediococcus pentosaceus from various origins and their implications for the safety assessment of strains with food-technology applications.</title>
        <authorList>
            <person name="Shani N."/>
            <person name="Oberhaensli S."/>
            <person name="Arias E."/>
        </authorList>
    </citation>
    <scope>NUCLEOTIDE SEQUENCE</scope>
    <source>
        <strain evidence="2">FAM 19164</strain>
    </source>
</reference>
<organism evidence="1 3">
    <name type="scientific">Pediococcus pentosaceus</name>
    <dbReference type="NCBI Taxonomy" id="1255"/>
    <lineage>
        <taxon>Bacteria</taxon>
        <taxon>Bacillati</taxon>
        <taxon>Bacillota</taxon>
        <taxon>Bacilli</taxon>
        <taxon>Lactobacillales</taxon>
        <taxon>Lactobacillaceae</taxon>
        <taxon>Pediococcus</taxon>
    </lineage>
</organism>
<dbReference type="EMBL" id="CP021474">
    <property type="protein sequence ID" value="ARW19699.1"/>
    <property type="molecule type" value="Genomic_DNA"/>
</dbReference>